<feature type="domain" description="FHA" evidence="2">
    <location>
        <begin position="288"/>
        <end position="338"/>
    </location>
</feature>
<feature type="region of interest" description="Disordered" evidence="1">
    <location>
        <begin position="238"/>
        <end position="257"/>
    </location>
</feature>
<feature type="region of interest" description="Disordered" evidence="1">
    <location>
        <begin position="135"/>
        <end position="160"/>
    </location>
</feature>
<comment type="caution">
    <text evidence="3">The sequence shown here is derived from an EMBL/GenBank/DDBJ whole genome shotgun (WGS) entry which is preliminary data.</text>
</comment>
<keyword evidence="4" id="KW-1185">Reference proteome</keyword>
<dbReference type="SUPFAM" id="SSF49879">
    <property type="entry name" value="SMAD/FHA domain"/>
    <property type="match status" value="2"/>
</dbReference>
<evidence type="ECO:0000256" key="1">
    <source>
        <dbReference type="SAM" id="MobiDB-lite"/>
    </source>
</evidence>
<evidence type="ECO:0000259" key="2">
    <source>
        <dbReference type="PROSITE" id="PS50006"/>
    </source>
</evidence>
<dbReference type="InterPro" id="IPR050923">
    <property type="entry name" value="Cell_Proc_Reg/RNA_Proc"/>
</dbReference>
<dbReference type="Gene3D" id="2.60.200.20">
    <property type="match status" value="2"/>
</dbReference>
<dbReference type="Proteomes" id="UP000622405">
    <property type="component" value="Unassembled WGS sequence"/>
</dbReference>
<gene>
    <name evidence="3" type="ORF">GH811_07060</name>
</gene>
<dbReference type="CDD" id="cd00060">
    <property type="entry name" value="FHA"/>
    <property type="match status" value="2"/>
</dbReference>
<dbReference type="PROSITE" id="PS50006">
    <property type="entry name" value="FHA_DOMAIN"/>
    <property type="match status" value="2"/>
</dbReference>
<dbReference type="InterPro" id="IPR000253">
    <property type="entry name" value="FHA_dom"/>
</dbReference>
<dbReference type="Pfam" id="PF00498">
    <property type="entry name" value="FHA"/>
    <property type="match status" value="2"/>
</dbReference>
<proteinExistence type="predicted"/>
<feature type="domain" description="FHA" evidence="2">
    <location>
        <begin position="33"/>
        <end position="83"/>
    </location>
</feature>
<accession>A0ABR6YW59</accession>
<feature type="compositionally biased region" description="Basic and acidic residues" evidence="1">
    <location>
        <begin position="239"/>
        <end position="251"/>
    </location>
</feature>
<protein>
    <submittedName>
        <fullName evidence="3">FHA domain-containing protein</fullName>
    </submittedName>
</protein>
<dbReference type="PANTHER" id="PTHR23308">
    <property type="entry name" value="NUCLEAR INHIBITOR OF PROTEIN PHOSPHATASE-1"/>
    <property type="match status" value="1"/>
</dbReference>
<dbReference type="InterPro" id="IPR008984">
    <property type="entry name" value="SMAD_FHA_dom_sf"/>
</dbReference>
<name>A0ABR6YW59_9FIRM</name>
<organism evidence="3 4">
    <name type="scientific">Acetobacterium malicum</name>
    <dbReference type="NCBI Taxonomy" id="52692"/>
    <lineage>
        <taxon>Bacteria</taxon>
        <taxon>Bacillati</taxon>
        <taxon>Bacillota</taxon>
        <taxon>Clostridia</taxon>
        <taxon>Eubacteriales</taxon>
        <taxon>Eubacteriaceae</taxon>
        <taxon>Acetobacterium</taxon>
    </lineage>
</organism>
<feature type="compositionally biased region" description="Polar residues" evidence="1">
    <location>
        <begin position="141"/>
        <end position="156"/>
    </location>
</feature>
<reference evidence="3 4" key="1">
    <citation type="journal article" date="2020" name="mSystems">
        <title>Defining Genomic and Predicted Metabolic Features of the Acetobacterium Genus.</title>
        <authorList>
            <person name="Ross D.E."/>
            <person name="Marshall C.W."/>
            <person name="Gulliver D."/>
            <person name="May H.D."/>
            <person name="Norman R.S."/>
        </authorList>
    </citation>
    <scope>NUCLEOTIDE SEQUENCE [LARGE SCALE GENOMIC DNA]</scope>
    <source>
        <strain evidence="3 4">DSM 4132</strain>
    </source>
</reference>
<dbReference type="EMBL" id="WJBE01000005">
    <property type="protein sequence ID" value="MBC3899371.1"/>
    <property type="molecule type" value="Genomic_DNA"/>
</dbReference>
<dbReference type="SMART" id="SM00240">
    <property type="entry name" value="FHA"/>
    <property type="match status" value="2"/>
</dbReference>
<evidence type="ECO:0000313" key="3">
    <source>
        <dbReference type="EMBL" id="MBC3899371.1"/>
    </source>
</evidence>
<sequence length="364" mass="40716">MEEVMNEKKRDNVKSDLVLMFEGKIYELNVSPYILGRDPNSSDFYINNKTVSRNHGQLSQTAGSWYLEDLNSSAGIILNGVKIEPSRKYQIVAGDCLELSEVVLEVLSVNTQPQDKPEEAFLDSQEKVEIKTEKQMKRIQGNRSFKNHSGSESSDPSRVLKKDDGLREMNHFKSTLRQFLSENNLDQKALSRLKKIIELAQRMPVEEAVLKNMVQEVMTEGVKKPVSYGSTPALVTEAKAPRVKDQTHRSQEAPVTGVSQNGVGKLPVFHPVKVEGDWIEIPVSKIPFTIGRGPDNVDFVLRATGISRSHCLVSCHDGCYHISDLGSTNGILLNKKQLKPNDNYVIKNGDSVSFGVNQFYVEIP</sequence>
<evidence type="ECO:0000313" key="4">
    <source>
        <dbReference type="Proteomes" id="UP000622405"/>
    </source>
</evidence>